<protein>
    <recommendedName>
        <fullName evidence="3">Restriction endonuclease type IV Mrr domain-containing protein</fullName>
    </recommendedName>
</protein>
<sequence>MKKINYKTKYKEQLKQNLENFNIKDKKTLKKIKKFCEKFNFIQEEVETSIKHNNFLKAWFILEPLKQNFYEKVFGEFLKNDINNISEVCKPKSIFIKKQEIVQKKEINQYISSKGKSIDFSFKYKDLEIIFYVFHKYTKESGGSQDNQKNDVKISIEEAKTDTQKYNKNIMILFICDGDYYSEYKMKELKKVANQQNLKVLSSNELQFFLDQFYSQIKNKNFLN</sequence>
<dbReference type="RefSeq" id="WP_042067994.1">
    <property type="nucleotide sequence ID" value="NZ_BBIY01000028.1"/>
</dbReference>
<evidence type="ECO:0000313" key="1">
    <source>
        <dbReference type="EMBL" id="GAK73867.1"/>
    </source>
</evidence>
<reference evidence="2" key="1">
    <citation type="journal article" date="2014" name="Genome Announc.">
        <title>Draft Genome Sequence of ''Candidatus Phytoplasma asteris'' Strain OY-V, an Unculturable Plant-Pathogenic Bacterium.</title>
        <authorList>
            <person name="Kakizawa S."/>
            <person name="Makino A."/>
            <person name="Ishii Y."/>
            <person name="Tamaki H."/>
            <person name="Kamagata Y."/>
        </authorList>
    </citation>
    <scope>NUCLEOTIDE SEQUENCE [LARGE SCALE GENOMIC DNA]</scope>
    <source>
        <strain evidence="2">OY-V</strain>
    </source>
</reference>
<keyword evidence="2" id="KW-1185">Reference proteome</keyword>
<dbReference type="EMBL" id="BBIY01000028">
    <property type="protein sequence ID" value="GAK73867.1"/>
    <property type="molecule type" value="Genomic_DNA"/>
</dbReference>
<organism evidence="1 2">
    <name type="scientific">'Chrysanthemum coronarium' phytoplasma</name>
    <dbReference type="NCBI Taxonomy" id="1520703"/>
    <lineage>
        <taxon>Bacteria</taxon>
        <taxon>Bacillati</taxon>
        <taxon>Mycoplasmatota</taxon>
        <taxon>Mollicutes</taxon>
        <taxon>Acholeplasmatales</taxon>
        <taxon>Acholeplasmataceae</taxon>
        <taxon>Candidatus Phytoplasma</taxon>
        <taxon>16SrI (Aster yellows group)</taxon>
    </lineage>
</organism>
<proteinExistence type="predicted"/>
<evidence type="ECO:0000313" key="2">
    <source>
        <dbReference type="Proteomes" id="UP000028900"/>
    </source>
</evidence>
<name>A0ABQ0J2N9_9MOLU</name>
<evidence type="ECO:0008006" key="3">
    <source>
        <dbReference type="Google" id="ProtNLM"/>
    </source>
</evidence>
<comment type="caution">
    <text evidence="1">The sequence shown here is derived from an EMBL/GenBank/DDBJ whole genome shotgun (WGS) entry which is preliminary data.</text>
</comment>
<reference evidence="1 2" key="2">
    <citation type="journal article" date="2014" name="Genome Announc.">
        <title>Draft Genome Sequence of 'Candidatus Phytoplasma asteris' Strain OY-V, an Unculturable Plant-Pathogenic Bacterium.</title>
        <authorList>
            <person name="Kakizawa S."/>
            <person name="Makino A."/>
            <person name="Ishii Y."/>
            <person name="Tamaki H."/>
            <person name="Kamagata Y."/>
        </authorList>
    </citation>
    <scope>NUCLEOTIDE SEQUENCE [LARGE SCALE GENOMIC DNA]</scope>
    <source>
        <strain evidence="1 2">OY-V</strain>
    </source>
</reference>
<accession>A0ABQ0J2N9</accession>
<gene>
    <name evidence="1" type="ORF">OYV_03520</name>
</gene>
<dbReference type="Proteomes" id="UP000028900">
    <property type="component" value="Unassembled WGS sequence"/>
</dbReference>